<evidence type="ECO:0000313" key="7">
    <source>
        <dbReference type="EMBL" id="TXK80001.1"/>
    </source>
</evidence>
<dbReference type="PANTHER" id="PTHR30086">
    <property type="entry name" value="ARGININE EXPORTER PROTEIN ARGO"/>
    <property type="match status" value="1"/>
</dbReference>
<accession>A0A5C8LRL1</accession>
<dbReference type="Pfam" id="PF01810">
    <property type="entry name" value="LysE"/>
    <property type="match status" value="1"/>
</dbReference>
<evidence type="ECO:0000256" key="3">
    <source>
        <dbReference type="ARBA" id="ARBA00022692"/>
    </source>
</evidence>
<dbReference type="EMBL" id="VRLR01000008">
    <property type="protein sequence ID" value="TXK80001.1"/>
    <property type="molecule type" value="Genomic_DNA"/>
</dbReference>
<evidence type="ECO:0000313" key="8">
    <source>
        <dbReference type="Proteomes" id="UP000321814"/>
    </source>
</evidence>
<feature type="transmembrane region" description="Helical" evidence="6">
    <location>
        <begin position="71"/>
        <end position="89"/>
    </location>
</feature>
<evidence type="ECO:0000256" key="6">
    <source>
        <dbReference type="SAM" id="Phobius"/>
    </source>
</evidence>
<dbReference type="PANTHER" id="PTHR30086:SF20">
    <property type="entry name" value="ARGININE EXPORTER PROTEIN ARGO-RELATED"/>
    <property type="match status" value="1"/>
</dbReference>
<dbReference type="OrthoDB" id="581870at2"/>
<dbReference type="Proteomes" id="UP000321814">
    <property type="component" value="Unassembled WGS sequence"/>
</dbReference>
<proteinExistence type="predicted"/>
<keyword evidence="4 6" id="KW-1133">Transmembrane helix</keyword>
<comment type="caution">
    <text evidence="7">The sequence shown here is derived from an EMBL/GenBank/DDBJ whole genome shotgun (WGS) entry which is preliminary data.</text>
</comment>
<dbReference type="GO" id="GO:0015171">
    <property type="term" value="F:amino acid transmembrane transporter activity"/>
    <property type="evidence" value="ECO:0007669"/>
    <property type="project" value="TreeGrafter"/>
</dbReference>
<feature type="transmembrane region" description="Helical" evidence="6">
    <location>
        <begin position="154"/>
        <end position="174"/>
    </location>
</feature>
<evidence type="ECO:0000256" key="5">
    <source>
        <dbReference type="ARBA" id="ARBA00023136"/>
    </source>
</evidence>
<evidence type="ECO:0000256" key="4">
    <source>
        <dbReference type="ARBA" id="ARBA00022989"/>
    </source>
</evidence>
<dbReference type="PIRSF" id="PIRSF006324">
    <property type="entry name" value="LeuE"/>
    <property type="match status" value="1"/>
</dbReference>
<feature type="transmembrane region" description="Helical" evidence="6">
    <location>
        <begin position="41"/>
        <end position="65"/>
    </location>
</feature>
<organism evidence="7 8">
    <name type="scientific">Rheinheimera tangshanensis</name>
    <dbReference type="NCBI Taxonomy" id="400153"/>
    <lineage>
        <taxon>Bacteria</taxon>
        <taxon>Pseudomonadati</taxon>
        <taxon>Pseudomonadota</taxon>
        <taxon>Gammaproteobacteria</taxon>
        <taxon>Chromatiales</taxon>
        <taxon>Chromatiaceae</taxon>
        <taxon>Rheinheimera</taxon>
    </lineage>
</organism>
<keyword evidence="8" id="KW-1185">Reference proteome</keyword>
<dbReference type="RefSeq" id="WP_147904727.1">
    <property type="nucleotide sequence ID" value="NZ_BAAAGC010000005.1"/>
</dbReference>
<evidence type="ECO:0000256" key="2">
    <source>
        <dbReference type="ARBA" id="ARBA00022475"/>
    </source>
</evidence>
<feature type="transmembrane region" description="Helical" evidence="6">
    <location>
        <begin position="132"/>
        <end position="148"/>
    </location>
</feature>
<dbReference type="AlphaFoldDB" id="A0A5C8LRL1"/>
<keyword evidence="2" id="KW-1003">Cell membrane</keyword>
<reference evidence="7 8" key="1">
    <citation type="submission" date="2019-08" db="EMBL/GenBank/DDBJ databases">
        <title>Draft genome analysis of Rheinheimera tangshanensis isolated from the roots of fresh rice plants (Oryza sativa).</title>
        <authorList>
            <person name="Yu Q."/>
            <person name="Qi Y."/>
            <person name="Zhang H."/>
            <person name="Pu J."/>
        </authorList>
    </citation>
    <scope>NUCLEOTIDE SEQUENCE [LARGE SCALE GENOMIC DNA]</scope>
    <source>
        <strain evidence="7 8">JA3-B52</strain>
    </source>
</reference>
<dbReference type="GO" id="GO:0005886">
    <property type="term" value="C:plasma membrane"/>
    <property type="evidence" value="ECO:0007669"/>
    <property type="project" value="UniProtKB-SubCell"/>
</dbReference>
<feature type="transmembrane region" description="Helical" evidence="6">
    <location>
        <begin position="6"/>
        <end position="29"/>
    </location>
</feature>
<feature type="transmembrane region" description="Helical" evidence="6">
    <location>
        <begin position="194"/>
        <end position="211"/>
    </location>
</feature>
<keyword evidence="3 6" id="KW-0812">Transmembrane</keyword>
<protein>
    <submittedName>
        <fullName evidence="7">LysE family translocator</fullName>
    </submittedName>
</protein>
<keyword evidence="5 6" id="KW-0472">Membrane</keyword>
<evidence type="ECO:0000256" key="1">
    <source>
        <dbReference type="ARBA" id="ARBA00004651"/>
    </source>
</evidence>
<comment type="subcellular location">
    <subcellularLocation>
        <location evidence="1">Cell membrane</location>
        <topology evidence="1">Multi-pass membrane protein</topology>
    </subcellularLocation>
</comment>
<gene>
    <name evidence="7" type="ORF">FU839_13160</name>
</gene>
<name>A0A5C8LRL1_9GAMM</name>
<sequence length="216" mass="23584">MEFWPEFILIASVHLVAVASPGPDFAIVLRYAVRYGRNVALAASMGIGMAIFLHVCYSLLGVGLLIKTTPWLFTLFSVLAAAYLAYIGWQAVRSGAPVSVTTDDKAEAIAESPSLLKAFTSGFVTNGLNPKATLFFLSLFAVIISPMTPVSYKVIYGVYMAGATAVWFSFLSVILTREKVRSFLLRKGYWFDRLMGGVLLALAMHLIYGAIQSQLH</sequence>
<dbReference type="InterPro" id="IPR001123">
    <property type="entry name" value="LeuE-type"/>
</dbReference>